<dbReference type="SUPFAM" id="SSF49503">
    <property type="entry name" value="Cupredoxins"/>
    <property type="match status" value="2"/>
</dbReference>
<dbReference type="PANTHER" id="PTHR11709:SF394">
    <property type="entry name" value="FI03373P-RELATED"/>
    <property type="match status" value="1"/>
</dbReference>
<keyword evidence="7" id="KW-1185">Reference proteome</keyword>
<evidence type="ECO:0000256" key="4">
    <source>
        <dbReference type="SAM" id="SignalP"/>
    </source>
</evidence>
<dbReference type="GO" id="GO:0005507">
    <property type="term" value="F:copper ion binding"/>
    <property type="evidence" value="ECO:0007669"/>
    <property type="project" value="InterPro"/>
</dbReference>
<dbReference type="RefSeq" id="WP_128353073.1">
    <property type="nucleotide sequence ID" value="NZ_RSFE01000011.1"/>
</dbReference>
<feature type="domain" description="Plastocyanin-like" evidence="5">
    <location>
        <begin position="185"/>
        <end position="231"/>
    </location>
</feature>
<keyword evidence="2" id="KW-0560">Oxidoreductase</keyword>
<evidence type="ECO:0000313" key="7">
    <source>
        <dbReference type="Proteomes" id="UP000288789"/>
    </source>
</evidence>
<keyword evidence="3" id="KW-0186">Copper</keyword>
<proteinExistence type="predicted"/>
<dbReference type="OrthoDB" id="9757546at2"/>
<dbReference type="InterPro" id="IPR008972">
    <property type="entry name" value="Cupredoxin"/>
</dbReference>
<sequence>MKNFVKTAVASALLVSIAGLPAIADANVPLKHDSEYVIDGKIYGMPKAKIYREDYNGPAVVGDYVTMVPHLAELDYKGNKEHEVRMDVFSQKVEVAPGVSYNAWTFGGSVPGPVLHVREGDRVVFKMKNRSTEEVVITKPFKGAAPYYNQVAQNQLQKHEPVVAPMPHSMDFHSGTVAADDKWATIAPGETIEFEWIANYAGTYMYHCGTSSVLMHTAMGQYGAVVVSPKEGYPTDKEVDQEYVIVQSEMYLSEMGDSYIYDHSAALARDPSHVVFNGHVSALSENPLKSNAGDRVRIHFLNAGPSGTSSFHVIGAIFDRVWAEGDPRNTWYGMQTVLLGASSSATVEFIVPEEGVYKLVDHEFADAERGAAGALYAGPRKTK</sequence>
<reference evidence="6 7" key="1">
    <citation type="submission" date="2018-12" db="EMBL/GenBank/DDBJ databases">
        <authorList>
            <person name="Li A."/>
            <person name="Zhang M."/>
            <person name="Zhu H."/>
        </authorList>
    </citation>
    <scope>NUCLEOTIDE SEQUENCE [LARGE SCALE GENOMIC DNA]</scope>
    <source>
        <strain evidence="6 7">R04H25</strain>
    </source>
</reference>
<dbReference type="InterPro" id="IPR011707">
    <property type="entry name" value="Cu-oxidase-like_N"/>
</dbReference>
<evidence type="ECO:0000259" key="5">
    <source>
        <dbReference type="Pfam" id="PF07732"/>
    </source>
</evidence>
<gene>
    <name evidence="6" type="ORF">EGC76_11085</name>
</gene>
<dbReference type="GO" id="GO:0016491">
    <property type="term" value="F:oxidoreductase activity"/>
    <property type="evidence" value="ECO:0007669"/>
    <property type="project" value="UniProtKB-KW"/>
</dbReference>
<comment type="caution">
    <text evidence="6">The sequence shown here is derived from an EMBL/GenBank/DDBJ whole genome shotgun (WGS) entry which is preliminary data.</text>
</comment>
<feature type="domain" description="Plastocyanin-like" evidence="5">
    <location>
        <begin position="91"/>
        <end position="138"/>
    </location>
</feature>
<organism evidence="6 7">
    <name type="scientific">Pseudidiomarina gelatinasegens</name>
    <dbReference type="NCBI Taxonomy" id="2487740"/>
    <lineage>
        <taxon>Bacteria</taxon>
        <taxon>Pseudomonadati</taxon>
        <taxon>Pseudomonadota</taxon>
        <taxon>Gammaproteobacteria</taxon>
        <taxon>Alteromonadales</taxon>
        <taxon>Idiomarinaceae</taxon>
        <taxon>Pseudidiomarina</taxon>
    </lineage>
</organism>
<feature type="signal peptide" evidence="4">
    <location>
        <begin position="1"/>
        <end position="26"/>
    </location>
</feature>
<keyword evidence="1" id="KW-0479">Metal-binding</keyword>
<dbReference type="EMBL" id="RSFE01000011">
    <property type="protein sequence ID" value="RWU08734.1"/>
    <property type="molecule type" value="Genomic_DNA"/>
</dbReference>
<dbReference type="AlphaFoldDB" id="A0A443YXL3"/>
<name>A0A443YXL3_9GAMM</name>
<dbReference type="PANTHER" id="PTHR11709">
    <property type="entry name" value="MULTI-COPPER OXIDASE"/>
    <property type="match status" value="1"/>
</dbReference>
<feature type="chain" id="PRO_5019133354" evidence="4">
    <location>
        <begin position="27"/>
        <end position="383"/>
    </location>
</feature>
<dbReference type="Gene3D" id="2.60.40.420">
    <property type="entry name" value="Cupredoxins - blue copper proteins"/>
    <property type="match status" value="2"/>
</dbReference>
<evidence type="ECO:0000313" key="6">
    <source>
        <dbReference type="EMBL" id="RWU08734.1"/>
    </source>
</evidence>
<dbReference type="Pfam" id="PF07732">
    <property type="entry name" value="Cu-oxidase_3"/>
    <property type="match status" value="2"/>
</dbReference>
<dbReference type="InterPro" id="IPR045087">
    <property type="entry name" value="Cu-oxidase_fam"/>
</dbReference>
<keyword evidence="4" id="KW-0732">Signal</keyword>
<evidence type="ECO:0000256" key="3">
    <source>
        <dbReference type="ARBA" id="ARBA00023008"/>
    </source>
</evidence>
<evidence type="ECO:0000256" key="1">
    <source>
        <dbReference type="ARBA" id="ARBA00022723"/>
    </source>
</evidence>
<dbReference type="Proteomes" id="UP000288789">
    <property type="component" value="Unassembled WGS sequence"/>
</dbReference>
<dbReference type="CDD" id="cd04208">
    <property type="entry name" value="CuRO_2_CuNIR"/>
    <property type="match status" value="1"/>
</dbReference>
<accession>A0A443YXL3</accession>
<evidence type="ECO:0000256" key="2">
    <source>
        <dbReference type="ARBA" id="ARBA00023002"/>
    </source>
</evidence>
<dbReference type="CDD" id="cd11020">
    <property type="entry name" value="CuRO_1_CuNIR"/>
    <property type="match status" value="1"/>
</dbReference>
<protein>
    <submittedName>
        <fullName evidence="6">Nitrite reductase</fullName>
    </submittedName>
</protein>